<evidence type="ECO:0000313" key="3">
    <source>
        <dbReference type="EMBL" id="KAK7521544.1"/>
    </source>
</evidence>
<reference evidence="3 4" key="1">
    <citation type="submission" date="2024-04" db="EMBL/GenBank/DDBJ databases">
        <title>Phyllosticta paracitricarpa is synonymous to the EU quarantine fungus P. citricarpa based on phylogenomic analyses.</title>
        <authorList>
            <consortium name="Lawrence Berkeley National Laboratory"/>
            <person name="Van Ingen-Buijs V.A."/>
            <person name="Van Westerhoven A.C."/>
            <person name="Haridas S."/>
            <person name="Skiadas P."/>
            <person name="Martin F."/>
            <person name="Groenewald J.Z."/>
            <person name="Crous P.W."/>
            <person name="Seidl M.F."/>
        </authorList>
    </citation>
    <scope>NUCLEOTIDE SEQUENCE [LARGE SCALE GENOMIC DNA]</scope>
    <source>
        <strain evidence="3 4">CBS 123371</strain>
    </source>
</reference>
<keyword evidence="2" id="KW-1133">Transmembrane helix</keyword>
<accession>A0ABR1KV67</accession>
<sequence length="150" mass="16958">MSGKRNASLPRIILIHISNNTIGNIVVMYLSMWRSRKNRPSGCDAMQRSFHACSLAHLLARCAMLLLLLLLLLLSSSLAAMESLRGARSSYLASHPSAKSSVNVTQRVYERKKEAPRHAKQKRERTKERKRQKMMKGETAKEMKCSCCVV</sequence>
<evidence type="ECO:0000256" key="1">
    <source>
        <dbReference type="SAM" id="MobiDB-lite"/>
    </source>
</evidence>
<evidence type="ECO:0008006" key="5">
    <source>
        <dbReference type="Google" id="ProtNLM"/>
    </source>
</evidence>
<organism evidence="3 4">
    <name type="scientific">Phyllosticta citriasiana</name>
    <dbReference type="NCBI Taxonomy" id="595635"/>
    <lineage>
        <taxon>Eukaryota</taxon>
        <taxon>Fungi</taxon>
        <taxon>Dikarya</taxon>
        <taxon>Ascomycota</taxon>
        <taxon>Pezizomycotina</taxon>
        <taxon>Dothideomycetes</taxon>
        <taxon>Dothideomycetes incertae sedis</taxon>
        <taxon>Botryosphaeriales</taxon>
        <taxon>Phyllostictaceae</taxon>
        <taxon>Phyllosticta</taxon>
    </lineage>
</organism>
<keyword evidence="2" id="KW-0812">Transmembrane</keyword>
<evidence type="ECO:0000313" key="4">
    <source>
        <dbReference type="Proteomes" id="UP001363622"/>
    </source>
</evidence>
<proteinExistence type="predicted"/>
<keyword evidence="4" id="KW-1185">Reference proteome</keyword>
<keyword evidence="2" id="KW-0472">Membrane</keyword>
<feature type="transmembrane region" description="Helical" evidence="2">
    <location>
        <begin position="12"/>
        <end position="32"/>
    </location>
</feature>
<feature type="transmembrane region" description="Helical" evidence="2">
    <location>
        <begin position="58"/>
        <end position="81"/>
    </location>
</feature>
<comment type="caution">
    <text evidence="3">The sequence shown here is derived from an EMBL/GenBank/DDBJ whole genome shotgun (WGS) entry which is preliminary data.</text>
</comment>
<protein>
    <recommendedName>
        <fullName evidence="5">Transmembrane protein</fullName>
    </recommendedName>
</protein>
<dbReference type="EMBL" id="JBBPHU010000002">
    <property type="protein sequence ID" value="KAK7521544.1"/>
    <property type="molecule type" value="Genomic_DNA"/>
</dbReference>
<name>A0ABR1KV67_9PEZI</name>
<gene>
    <name evidence="3" type="ORF">IWZ03DRAFT_96632</name>
</gene>
<feature type="region of interest" description="Disordered" evidence="1">
    <location>
        <begin position="110"/>
        <end position="137"/>
    </location>
</feature>
<feature type="compositionally biased region" description="Basic residues" evidence="1">
    <location>
        <begin position="118"/>
        <end position="134"/>
    </location>
</feature>
<evidence type="ECO:0000256" key="2">
    <source>
        <dbReference type="SAM" id="Phobius"/>
    </source>
</evidence>
<dbReference type="Proteomes" id="UP001363622">
    <property type="component" value="Unassembled WGS sequence"/>
</dbReference>